<dbReference type="EMBL" id="SRMA01025173">
    <property type="protein sequence ID" value="TRY98323.1"/>
    <property type="molecule type" value="Genomic_DNA"/>
</dbReference>
<dbReference type="Gene3D" id="2.20.100.10">
    <property type="entry name" value="Thrombospondin type-1 (TSP1) repeat"/>
    <property type="match status" value="1"/>
</dbReference>
<sequence length="196" mass="22520">MRTRSRSVLQQAHEEGRPCASQLSQTKPCPISPCYSWHLSDWSPCRVQGADCGEGTRERNLTCVMHWSDWEGSQNSSMVLEEQKCGDRVRKESQQELQQPCFVPCPGDCHLTEWSMWSTCQLTCLEGRSFETEGRQARSQAVVIQVLENQDSCPHQIFETRPCKGGKCHNYEWRTSSWNDNERSVWCQRSDGVNVT</sequence>
<dbReference type="PANTHER" id="PTHR11311:SF7">
    <property type="entry name" value="THROMBOSPONDIN TYPE-1 DOMAIN-CONTAINING PROTEIN 7B"/>
    <property type="match status" value="1"/>
</dbReference>
<dbReference type="AlphaFoldDB" id="A0A553R835"/>
<evidence type="ECO:0000256" key="2">
    <source>
        <dbReference type="ARBA" id="ARBA00023157"/>
    </source>
</evidence>
<reference evidence="5 6" key="1">
    <citation type="journal article" date="2019" name="Sci. Data">
        <title>Hybrid genome assembly and annotation of Danionella translucida.</title>
        <authorList>
            <person name="Kadobianskyi M."/>
            <person name="Schulze L."/>
            <person name="Schuelke M."/>
            <person name="Judkewitz B."/>
        </authorList>
    </citation>
    <scope>NUCLEOTIDE SEQUENCE [LARGE SCALE GENOMIC DNA]</scope>
    <source>
        <strain evidence="5 6">Bolton</strain>
    </source>
</reference>
<dbReference type="Pfam" id="PF00090">
    <property type="entry name" value="TSP_1"/>
    <property type="match status" value="2"/>
</dbReference>
<keyword evidence="6" id="KW-1185">Reference proteome</keyword>
<gene>
    <name evidence="5" type="ORF">DNTS_031706</name>
</gene>
<dbReference type="SMART" id="SM00209">
    <property type="entry name" value="TSP1"/>
    <property type="match status" value="2"/>
</dbReference>
<dbReference type="STRING" id="623744.A0A553R835"/>
<dbReference type="InterPro" id="IPR036383">
    <property type="entry name" value="TSP1_rpt_sf"/>
</dbReference>
<feature type="non-terminal residue" evidence="5">
    <location>
        <position position="196"/>
    </location>
</feature>
<evidence type="ECO:0000256" key="3">
    <source>
        <dbReference type="ARBA" id="ARBA00023180"/>
    </source>
</evidence>
<protein>
    <recommendedName>
        <fullName evidence="4">Spondin-like TSP1 domain-containing protein</fullName>
    </recommendedName>
</protein>
<dbReference type="OrthoDB" id="5814848at2759"/>
<dbReference type="FunFam" id="2.20.100.10:FF:000018">
    <property type="entry name" value="Thrombospondin type 1 domain containing 7A"/>
    <property type="match status" value="1"/>
</dbReference>
<comment type="caution">
    <text evidence="5">The sequence shown here is derived from an EMBL/GenBank/DDBJ whole genome shotgun (WGS) entry which is preliminary data.</text>
</comment>
<dbReference type="Pfam" id="PF19028">
    <property type="entry name" value="TSP1_spondin"/>
    <property type="match status" value="1"/>
</dbReference>
<name>A0A553R835_9TELE</name>
<dbReference type="InterPro" id="IPR044004">
    <property type="entry name" value="TSP1_spondin_dom"/>
</dbReference>
<evidence type="ECO:0000259" key="4">
    <source>
        <dbReference type="Pfam" id="PF19028"/>
    </source>
</evidence>
<organism evidence="5 6">
    <name type="scientific">Danionella cerebrum</name>
    <dbReference type="NCBI Taxonomy" id="2873325"/>
    <lineage>
        <taxon>Eukaryota</taxon>
        <taxon>Metazoa</taxon>
        <taxon>Chordata</taxon>
        <taxon>Craniata</taxon>
        <taxon>Vertebrata</taxon>
        <taxon>Euteleostomi</taxon>
        <taxon>Actinopterygii</taxon>
        <taxon>Neopterygii</taxon>
        <taxon>Teleostei</taxon>
        <taxon>Ostariophysi</taxon>
        <taxon>Cypriniformes</taxon>
        <taxon>Danionidae</taxon>
        <taxon>Danioninae</taxon>
        <taxon>Danionella</taxon>
    </lineage>
</organism>
<keyword evidence="1" id="KW-0732">Signal</keyword>
<dbReference type="SUPFAM" id="SSF82895">
    <property type="entry name" value="TSP-1 type 1 repeat"/>
    <property type="match status" value="2"/>
</dbReference>
<dbReference type="PROSITE" id="PS50092">
    <property type="entry name" value="TSP1"/>
    <property type="match status" value="1"/>
</dbReference>
<evidence type="ECO:0000313" key="5">
    <source>
        <dbReference type="EMBL" id="TRY98323.1"/>
    </source>
</evidence>
<dbReference type="InterPro" id="IPR051418">
    <property type="entry name" value="Spondin/Thrombospondin_T1"/>
</dbReference>
<feature type="domain" description="Spondin-like TSP1" evidence="4">
    <location>
        <begin position="109"/>
        <end position="168"/>
    </location>
</feature>
<evidence type="ECO:0000313" key="6">
    <source>
        <dbReference type="Proteomes" id="UP000316079"/>
    </source>
</evidence>
<dbReference type="Proteomes" id="UP000316079">
    <property type="component" value="Unassembled WGS sequence"/>
</dbReference>
<keyword evidence="3" id="KW-0325">Glycoprotein</keyword>
<dbReference type="GO" id="GO:0005886">
    <property type="term" value="C:plasma membrane"/>
    <property type="evidence" value="ECO:0007669"/>
    <property type="project" value="TreeGrafter"/>
</dbReference>
<evidence type="ECO:0000256" key="1">
    <source>
        <dbReference type="ARBA" id="ARBA00022729"/>
    </source>
</evidence>
<keyword evidence="2" id="KW-1015">Disulfide bond</keyword>
<dbReference type="GO" id="GO:0030036">
    <property type="term" value="P:actin cytoskeleton organization"/>
    <property type="evidence" value="ECO:0007669"/>
    <property type="project" value="TreeGrafter"/>
</dbReference>
<dbReference type="PANTHER" id="PTHR11311">
    <property type="entry name" value="SPONDIN"/>
    <property type="match status" value="1"/>
</dbReference>
<dbReference type="InterPro" id="IPR000884">
    <property type="entry name" value="TSP1_rpt"/>
</dbReference>
<accession>A0A553R835</accession>
<proteinExistence type="predicted"/>